<dbReference type="AlphaFoldDB" id="A0A9X1IKZ4"/>
<keyword evidence="1" id="KW-1133">Transmembrane helix</keyword>
<name>A0A9X1IKZ4_9GAMM</name>
<evidence type="ECO:0000313" key="4">
    <source>
        <dbReference type="Proteomes" id="UP001139095"/>
    </source>
</evidence>
<dbReference type="EMBL" id="JAJATW010000004">
    <property type="protein sequence ID" value="MCB5161178.1"/>
    <property type="molecule type" value="Genomic_DNA"/>
</dbReference>
<organism evidence="3 4">
    <name type="scientific">Marinomonas algarum</name>
    <dbReference type="NCBI Taxonomy" id="2883105"/>
    <lineage>
        <taxon>Bacteria</taxon>
        <taxon>Pseudomonadati</taxon>
        <taxon>Pseudomonadota</taxon>
        <taxon>Gammaproteobacteria</taxon>
        <taxon>Oceanospirillales</taxon>
        <taxon>Oceanospirillaceae</taxon>
        <taxon>Marinomonas</taxon>
    </lineage>
</organism>
<keyword evidence="1" id="KW-0812">Transmembrane</keyword>
<keyword evidence="4" id="KW-1185">Reference proteome</keyword>
<evidence type="ECO:0000259" key="2">
    <source>
        <dbReference type="Pfam" id="PF07331"/>
    </source>
</evidence>
<dbReference type="InterPro" id="IPR009936">
    <property type="entry name" value="DUF1468"/>
</dbReference>
<gene>
    <name evidence="3" type="ORF">LG368_04600</name>
</gene>
<evidence type="ECO:0000256" key="1">
    <source>
        <dbReference type="SAM" id="Phobius"/>
    </source>
</evidence>
<feature type="transmembrane region" description="Helical" evidence="1">
    <location>
        <begin position="118"/>
        <end position="142"/>
    </location>
</feature>
<dbReference type="Pfam" id="PF07331">
    <property type="entry name" value="TctB"/>
    <property type="match status" value="1"/>
</dbReference>
<dbReference type="Proteomes" id="UP001139095">
    <property type="component" value="Unassembled WGS sequence"/>
</dbReference>
<feature type="transmembrane region" description="Helical" evidence="1">
    <location>
        <begin position="79"/>
        <end position="111"/>
    </location>
</feature>
<reference evidence="3" key="1">
    <citation type="submission" date="2021-10" db="EMBL/GenBank/DDBJ databases">
        <title>Marinomonas pontica sp. nov., isolated from the Black Sea.</title>
        <authorList>
            <person name="Zhao L.-H."/>
            <person name="Xue J.-H."/>
        </authorList>
    </citation>
    <scope>NUCLEOTIDE SEQUENCE</scope>
    <source>
        <strain evidence="3">E8</strain>
    </source>
</reference>
<proteinExistence type="predicted"/>
<sequence length="153" mass="17284">MNVKKILLPSVIIVISVVALYFISQFSVPNFQDASVGSKFFPTAIAVLQIIICFFIILGELLDTESESDSAPFLNKYSLFGAVFIIGYATTIYFLGYFLATLLAFGVYLLFFRTKNLYYYLVAIVFTVVIYYVFANVFYVALPEGLLTELLYD</sequence>
<comment type="caution">
    <text evidence="3">The sequence shown here is derived from an EMBL/GenBank/DDBJ whole genome shotgun (WGS) entry which is preliminary data.</text>
</comment>
<dbReference type="RefSeq" id="WP_226753558.1">
    <property type="nucleotide sequence ID" value="NZ_JAJATW010000004.1"/>
</dbReference>
<protein>
    <submittedName>
        <fullName evidence="3">Tripartite tricarboxylate transporter TctB family protein</fullName>
    </submittedName>
</protein>
<feature type="transmembrane region" description="Helical" evidence="1">
    <location>
        <begin position="6"/>
        <end position="28"/>
    </location>
</feature>
<evidence type="ECO:0000313" key="3">
    <source>
        <dbReference type="EMBL" id="MCB5161178.1"/>
    </source>
</evidence>
<feature type="domain" description="DUF1468" evidence="2">
    <location>
        <begin position="11"/>
        <end position="143"/>
    </location>
</feature>
<keyword evidence="1" id="KW-0472">Membrane</keyword>
<accession>A0A9X1IKZ4</accession>
<feature type="transmembrane region" description="Helical" evidence="1">
    <location>
        <begin position="40"/>
        <end position="59"/>
    </location>
</feature>